<dbReference type="Pfam" id="PF03413">
    <property type="entry name" value="PepSY"/>
    <property type="match status" value="2"/>
</dbReference>
<proteinExistence type="predicted"/>
<feature type="domain" description="PepSY" evidence="3">
    <location>
        <begin position="119"/>
        <end position="174"/>
    </location>
</feature>
<dbReference type="AlphaFoldDB" id="A0AB39Y1J2"/>
<name>A0AB39Y1J2_9ACTN</name>
<dbReference type="InterPro" id="IPR025711">
    <property type="entry name" value="PepSY"/>
</dbReference>
<reference evidence="4" key="1">
    <citation type="submission" date="2024-08" db="EMBL/GenBank/DDBJ databases">
        <authorList>
            <person name="Yu S.T."/>
        </authorList>
    </citation>
    <scope>NUCLEOTIDE SEQUENCE</scope>
    <source>
        <strain evidence="4">R33</strain>
    </source>
</reference>
<evidence type="ECO:0000256" key="2">
    <source>
        <dbReference type="SAM" id="SignalP"/>
    </source>
</evidence>
<feature type="chain" id="PRO_5044213460" evidence="2">
    <location>
        <begin position="26"/>
        <end position="189"/>
    </location>
</feature>
<evidence type="ECO:0000313" key="4">
    <source>
        <dbReference type="EMBL" id="XDV64005.1"/>
    </source>
</evidence>
<accession>A0AB39Y1J2</accession>
<protein>
    <submittedName>
        <fullName evidence="4">PepSY domain-containing protein</fullName>
    </submittedName>
</protein>
<feature type="domain" description="PepSY" evidence="3">
    <location>
        <begin position="52"/>
        <end position="97"/>
    </location>
</feature>
<evidence type="ECO:0000256" key="1">
    <source>
        <dbReference type="SAM" id="MobiDB-lite"/>
    </source>
</evidence>
<keyword evidence="2" id="KW-0732">Signal</keyword>
<dbReference type="Gene3D" id="3.10.450.40">
    <property type="match status" value="2"/>
</dbReference>
<dbReference type="RefSeq" id="WP_136224973.1">
    <property type="nucleotide sequence ID" value="NZ_CP165727.1"/>
</dbReference>
<dbReference type="EMBL" id="CP165727">
    <property type="protein sequence ID" value="XDV64005.1"/>
    <property type="molecule type" value="Genomic_DNA"/>
</dbReference>
<evidence type="ECO:0000259" key="3">
    <source>
        <dbReference type="Pfam" id="PF03413"/>
    </source>
</evidence>
<sequence length="189" mass="19271">MHSKHKAYVAAAAAVVLAFGGPVTAAAAHTAGAARTAPAAASARADVDAEGAAAAALKKYPGVVESLERDDAVWHVDVIGKDGKHAELTVDSRSGNVFTDNADDDSGDGGGNKELLAAKVTAQQAMKAAVAAHPGQVWSVQWDDDDDNGSRYWNVEVKSGDKTTDVHVDATTGKATVSGSDSDGDDNDD</sequence>
<feature type="region of interest" description="Disordered" evidence="1">
    <location>
        <begin position="159"/>
        <end position="189"/>
    </location>
</feature>
<gene>
    <name evidence="4" type="ORF">AB5J51_14210</name>
</gene>
<organism evidence="4">
    <name type="scientific">Streptomyces sp. R33</name>
    <dbReference type="NCBI Taxonomy" id="3238629"/>
    <lineage>
        <taxon>Bacteria</taxon>
        <taxon>Bacillati</taxon>
        <taxon>Actinomycetota</taxon>
        <taxon>Actinomycetes</taxon>
        <taxon>Kitasatosporales</taxon>
        <taxon>Streptomycetaceae</taxon>
        <taxon>Streptomyces</taxon>
    </lineage>
</organism>
<feature type="compositionally biased region" description="Basic and acidic residues" evidence="1">
    <location>
        <begin position="159"/>
        <end position="168"/>
    </location>
</feature>
<feature type="signal peptide" evidence="2">
    <location>
        <begin position="1"/>
        <end position="25"/>
    </location>
</feature>